<dbReference type="CDD" id="cd23705">
    <property type="entry name" value="Flattop"/>
    <property type="match status" value="1"/>
</dbReference>
<dbReference type="OrthoDB" id="521617at2759"/>
<feature type="compositionally biased region" description="Basic and acidic residues" evidence="1">
    <location>
        <begin position="383"/>
        <end position="401"/>
    </location>
</feature>
<dbReference type="AlphaFoldDB" id="A0A9N8PXZ9"/>
<feature type="region of interest" description="Disordered" evidence="1">
    <location>
        <begin position="707"/>
        <end position="821"/>
    </location>
</feature>
<feature type="compositionally biased region" description="Basic and acidic residues" evidence="1">
    <location>
        <begin position="409"/>
        <end position="428"/>
    </location>
</feature>
<dbReference type="GO" id="GO:0005886">
    <property type="term" value="C:plasma membrane"/>
    <property type="evidence" value="ECO:0007669"/>
    <property type="project" value="TreeGrafter"/>
</dbReference>
<proteinExistence type="predicted"/>
<organism evidence="4 5">
    <name type="scientific">Chrysodeixis includens</name>
    <name type="common">Soybean looper</name>
    <name type="synonym">Pseudoplusia includens</name>
    <dbReference type="NCBI Taxonomy" id="689277"/>
    <lineage>
        <taxon>Eukaryota</taxon>
        <taxon>Metazoa</taxon>
        <taxon>Ecdysozoa</taxon>
        <taxon>Arthropoda</taxon>
        <taxon>Hexapoda</taxon>
        <taxon>Insecta</taxon>
        <taxon>Pterygota</taxon>
        <taxon>Neoptera</taxon>
        <taxon>Endopterygota</taxon>
        <taxon>Lepidoptera</taxon>
        <taxon>Glossata</taxon>
        <taxon>Ditrysia</taxon>
        <taxon>Noctuoidea</taxon>
        <taxon>Noctuidae</taxon>
        <taxon>Plusiinae</taxon>
        <taxon>Chrysodeixis</taxon>
    </lineage>
</organism>
<dbReference type="PANTHER" id="PTHR45727:SF6">
    <property type="entry name" value="NPC INTRACELLULAR CHOLESTEROL TRANSPORTER 1 HOMOLOG 1B"/>
    <property type="match status" value="1"/>
</dbReference>
<feature type="compositionally biased region" description="Basic and acidic residues" evidence="1">
    <location>
        <begin position="366"/>
        <end position="375"/>
    </location>
</feature>
<feature type="compositionally biased region" description="Basic and acidic residues" evidence="1">
    <location>
        <begin position="743"/>
        <end position="761"/>
    </location>
</feature>
<sequence>MYGDCYNVNGFDKPCPVDIEPVPLIANIEDEEEAREILRVFRNRCPTLAQDDEGNDLPDDQIHTCCAPDQIIKMSESLTLAEGVLGRCPTCFRNFARQICEMNCATDQSRFVELVSILTGTDDIEYVNEINYSVHSDFMLDAHASCSGVIVPQTGLPAINIMCGNAVVCDADAWFGFTGDTSANPLAPVQVNFLRKNTTEDTMNKRALPCNETFGEDLPCSCLDCGDVCPIGTEPVVLDICKVLSVNCIGFSIGVFNTESTPKRLGNWQVPRWAPTRARPLEYRPDPKPICDINGHFLPGAPRGSSRCFGHYTGTWELPRKITRKVAEELAKEPPDGRFPDWLNLRVQRPKAAAAARLRGGKRAKAKQEEEKVESQEVQTFQKESESRKDQKNTKESKRDQNNQALSEINKDDPLELNDKKEPRDSDGRTPYIPGALTDPEKRHDTHELLVKDAVEQLHGPQEEDAEKFWRKVSENAEKDDRAREQNMREVKTSGTPKLPQVNVAQNFQFAKKMHVGNLEHQPLPDTLGYRNLTKIAEHRDSDIIVKPYAIGWKGYGASGPTCCTKMRVHRPKTCDAKKTDGDKADPSQRPSTSGPDLGGQYKKPMSLMDLAICWDFRPDDPKREPRPPKHIDGSNGSKAPAVFTMVHTPKEEPEGIAIGHTNPIFNQNRLVGDIGHHPVPYFEKDMAKERRRESCEVQYCPQHIAGNEKGSRSASSSRKSSGQSIKKPECDGIHGCGTPSEMSRKSSRDDVRPDKLHPIKDAWNTKTKNNNNFDVNRNRHSLESYEKTPLAQGKLHHSSPNDTQQFSRRSTKDSDSMNTKHKNCLSCNGVKLSHDTKQKDDYKFAFKAGNPNSVQSVTGSTDSKGVKMPKMRHPYTKKSYTIPTLAPPFSIWRDANATGYPEHWRLASVYQHAYKPPEQRRKPLIDSVYQ</sequence>
<dbReference type="EMBL" id="LR824010">
    <property type="protein sequence ID" value="CAD0197744.1"/>
    <property type="molecule type" value="Genomic_DNA"/>
</dbReference>
<evidence type="ECO:0000313" key="5">
    <source>
        <dbReference type="Proteomes" id="UP001154114"/>
    </source>
</evidence>
<feature type="compositionally biased region" description="Basic and acidic residues" evidence="1">
    <location>
        <begin position="476"/>
        <end position="492"/>
    </location>
</feature>
<dbReference type="Pfam" id="PF16071">
    <property type="entry name" value="DUF4812"/>
    <property type="match status" value="1"/>
</dbReference>
<feature type="compositionally biased region" description="Low complexity" evidence="1">
    <location>
        <begin position="713"/>
        <end position="726"/>
    </location>
</feature>
<feature type="compositionally biased region" description="Polar residues" evidence="1">
    <location>
        <begin position="799"/>
        <end position="809"/>
    </location>
</feature>
<dbReference type="Proteomes" id="UP001154114">
    <property type="component" value="Chromosome 7"/>
</dbReference>
<name>A0A9N8PXZ9_CHRIL</name>
<dbReference type="Pfam" id="PF22611">
    <property type="entry name" value="CFAP126"/>
    <property type="match status" value="1"/>
</dbReference>
<feature type="compositionally biased region" description="Basic and acidic residues" evidence="1">
    <location>
        <begin position="573"/>
        <end position="587"/>
    </location>
</feature>
<feature type="region of interest" description="Disordered" evidence="1">
    <location>
        <begin position="850"/>
        <end position="871"/>
    </location>
</feature>
<feature type="region of interest" description="Disordered" evidence="1">
    <location>
        <begin position="618"/>
        <end position="641"/>
    </location>
</feature>
<feature type="domain" description="Niemann-Pick C1 N-terminal" evidence="3">
    <location>
        <begin position="1"/>
        <end position="248"/>
    </location>
</feature>
<dbReference type="PANTHER" id="PTHR45727">
    <property type="entry name" value="NPC INTRACELLULAR CHOLESTEROL TRANSPORTER 1"/>
    <property type="match status" value="1"/>
</dbReference>
<dbReference type="GO" id="GO:0015918">
    <property type="term" value="P:sterol transport"/>
    <property type="evidence" value="ECO:0007669"/>
    <property type="project" value="TreeGrafter"/>
</dbReference>
<feature type="compositionally biased region" description="Basic and acidic residues" evidence="1">
    <location>
        <begin position="618"/>
        <end position="633"/>
    </location>
</feature>
<keyword evidence="5" id="KW-1185">Reference proteome</keyword>
<evidence type="ECO:0000259" key="2">
    <source>
        <dbReference type="Pfam" id="PF16071"/>
    </source>
</evidence>
<dbReference type="InterPro" id="IPR038797">
    <property type="entry name" value="Fltp"/>
</dbReference>
<protein>
    <recommendedName>
        <fullName evidence="6">Cilia- and flagella-associated protein 126</fullName>
    </recommendedName>
</protein>
<evidence type="ECO:0000256" key="1">
    <source>
        <dbReference type="SAM" id="MobiDB-lite"/>
    </source>
</evidence>
<dbReference type="InterPro" id="IPR032190">
    <property type="entry name" value="NPC1_N"/>
</dbReference>
<feature type="compositionally biased region" description="Polar residues" evidence="1">
    <location>
        <begin position="851"/>
        <end position="864"/>
    </location>
</feature>
<feature type="domain" description="DUF4812" evidence="2">
    <location>
        <begin position="869"/>
        <end position="931"/>
    </location>
</feature>
<evidence type="ECO:0008006" key="6">
    <source>
        <dbReference type="Google" id="ProtNLM"/>
    </source>
</evidence>
<feature type="compositionally biased region" description="Basic and acidic residues" evidence="1">
    <location>
        <begin position="777"/>
        <end position="787"/>
    </location>
</feature>
<dbReference type="GO" id="GO:0042632">
    <property type="term" value="P:cholesterol homeostasis"/>
    <property type="evidence" value="ECO:0007669"/>
    <property type="project" value="TreeGrafter"/>
</dbReference>
<gene>
    <name evidence="4" type="ORF">CINC_LOCUS12023</name>
</gene>
<feature type="region of interest" description="Disordered" evidence="1">
    <location>
        <begin position="476"/>
        <end position="495"/>
    </location>
</feature>
<evidence type="ECO:0000313" key="4">
    <source>
        <dbReference type="EMBL" id="CAD0197744.1"/>
    </source>
</evidence>
<dbReference type="Pfam" id="PF16414">
    <property type="entry name" value="NPC1_N"/>
    <property type="match status" value="1"/>
</dbReference>
<feature type="region of interest" description="Disordered" evidence="1">
    <location>
        <begin position="573"/>
        <end position="603"/>
    </location>
</feature>
<evidence type="ECO:0000259" key="3">
    <source>
        <dbReference type="Pfam" id="PF16414"/>
    </source>
</evidence>
<reference evidence="4" key="1">
    <citation type="submission" date="2021-12" db="EMBL/GenBank/DDBJ databases">
        <authorList>
            <person name="King R."/>
        </authorList>
    </citation>
    <scope>NUCLEOTIDE SEQUENCE</scope>
</reference>
<dbReference type="InterPro" id="IPR032084">
    <property type="entry name" value="DUF4812"/>
</dbReference>
<accession>A0A9N8PXZ9</accession>
<dbReference type="GO" id="GO:0030299">
    <property type="term" value="P:intestinal cholesterol absorption"/>
    <property type="evidence" value="ECO:0007669"/>
    <property type="project" value="TreeGrafter"/>
</dbReference>
<dbReference type="GO" id="GO:0015485">
    <property type="term" value="F:cholesterol binding"/>
    <property type="evidence" value="ECO:0007669"/>
    <property type="project" value="TreeGrafter"/>
</dbReference>
<feature type="region of interest" description="Disordered" evidence="1">
    <location>
        <begin position="356"/>
        <end position="443"/>
    </location>
</feature>